<dbReference type="PANTHER" id="PTHR23241">
    <property type="entry name" value="LATE EMBRYOGENESIS ABUNDANT PLANTS LEA-RELATED"/>
    <property type="match status" value="1"/>
</dbReference>
<sequence length="192" mass="21155">MTQVSTLSWSSFAALFNTQGLYQVGYAWLFGMTLWVTFVGGVIAFKTLPRQQFGTLQHRTFPVYFVISIALSSGLLGLWTYSHPTVLTEYLKPTNADVAQAYALAVVLLTQASNHFVIGPLTSKTMFQRHRLEKQEGKGYNEPGVSDDMKALNKTFAKLHGVSSLANMTAFLSLLFHGLWIGNNGAGIKSIL</sequence>
<organism evidence="7 8">
    <name type="scientific">Trametes pubescens</name>
    <name type="common">White-rot fungus</name>
    <dbReference type="NCBI Taxonomy" id="154538"/>
    <lineage>
        <taxon>Eukaryota</taxon>
        <taxon>Fungi</taxon>
        <taxon>Dikarya</taxon>
        <taxon>Basidiomycota</taxon>
        <taxon>Agaricomycotina</taxon>
        <taxon>Agaricomycetes</taxon>
        <taxon>Polyporales</taxon>
        <taxon>Polyporaceae</taxon>
        <taxon>Trametes</taxon>
    </lineage>
</organism>
<keyword evidence="2 5" id="KW-0812">Transmembrane</keyword>
<name>A0A1M2VB30_TRAPU</name>
<gene>
    <name evidence="7" type="ORF">TRAPUB_4560</name>
</gene>
<dbReference type="STRING" id="154538.A0A1M2VB30"/>
<comment type="caution">
    <text evidence="7">The sequence shown here is derived from an EMBL/GenBank/DDBJ whole genome shotgun (WGS) entry which is preliminary data.</text>
</comment>
<accession>A0A1M2VB30</accession>
<reference evidence="7 8" key="1">
    <citation type="submission" date="2016-10" db="EMBL/GenBank/DDBJ databases">
        <title>Genome sequence of the basidiomycete white-rot fungus Trametes pubescens.</title>
        <authorList>
            <person name="Makela M.R."/>
            <person name="Granchi Z."/>
            <person name="Peng M."/>
            <person name="De Vries R.P."/>
            <person name="Grigoriev I."/>
            <person name="Riley R."/>
            <person name="Hilden K."/>
        </authorList>
    </citation>
    <scope>NUCLEOTIDE SEQUENCE [LARGE SCALE GENOMIC DNA]</scope>
    <source>
        <strain evidence="7 8">FBCC735</strain>
    </source>
</reference>
<dbReference type="InterPro" id="IPR053009">
    <property type="entry name" value="Xanthocillin_Biosynth-Assoc"/>
</dbReference>
<evidence type="ECO:0000256" key="3">
    <source>
        <dbReference type="ARBA" id="ARBA00022989"/>
    </source>
</evidence>
<keyword evidence="4 5" id="KW-0472">Membrane</keyword>
<dbReference type="OrthoDB" id="1641132at2759"/>
<dbReference type="Proteomes" id="UP000184267">
    <property type="component" value="Unassembled WGS sequence"/>
</dbReference>
<dbReference type="EMBL" id="MNAD01001519">
    <property type="protein sequence ID" value="OJT04766.1"/>
    <property type="molecule type" value="Genomic_DNA"/>
</dbReference>
<dbReference type="GO" id="GO:0016020">
    <property type="term" value="C:membrane"/>
    <property type="evidence" value="ECO:0007669"/>
    <property type="project" value="UniProtKB-SubCell"/>
</dbReference>
<evidence type="ECO:0000256" key="4">
    <source>
        <dbReference type="ARBA" id="ARBA00023136"/>
    </source>
</evidence>
<keyword evidence="3 5" id="KW-1133">Transmembrane helix</keyword>
<comment type="subcellular location">
    <subcellularLocation>
        <location evidence="1">Membrane</location>
    </subcellularLocation>
</comment>
<feature type="domain" description="TMEM205-like" evidence="6">
    <location>
        <begin position="25"/>
        <end position="130"/>
    </location>
</feature>
<protein>
    <submittedName>
        <fullName evidence="7">Transmembrane protein 205</fullName>
    </submittedName>
</protein>
<keyword evidence="8" id="KW-1185">Reference proteome</keyword>
<feature type="transmembrane region" description="Helical" evidence="5">
    <location>
        <begin position="61"/>
        <end position="81"/>
    </location>
</feature>
<dbReference type="InterPro" id="IPR025423">
    <property type="entry name" value="TMEM205-like"/>
</dbReference>
<proteinExistence type="predicted"/>
<feature type="transmembrane region" description="Helical" evidence="5">
    <location>
        <begin position="26"/>
        <end position="49"/>
    </location>
</feature>
<dbReference type="OMA" id="PLTSKTM"/>
<evidence type="ECO:0000256" key="2">
    <source>
        <dbReference type="ARBA" id="ARBA00022692"/>
    </source>
</evidence>
<evidence type="ECO:0000256" key="1">
    <source>
        <dbReference type="ARBA" id="ARBA00004370"/>
    </source>
</evidence>
<evidence type="ECO:0000313" key="7">
    <source>
        <dbReference type="EMBL" id="OJT04766.1"/>
    </source>
</evidence>
<evidence type="ECO:0000313" key="8">
    <source>
        <dbReference type="Proteomes" id="UP000184267"/>
    </source>
</evidence>
<dbReference type="AlphaFoldDB" id="A0A1M2VB30"/>
<evidence type="ECO:0000259" key="6">
    <source>
        <dbReference type="Pfam" id="PF13664"/>
    </source>
</evidence>
<feature type="transmembrane region" description="Helical" evidence="5">
    <location>
        <begin position="101"/>
        <end position="121"/>
    </location>
</feature>
<dbReference type="PANTHER" id="PTHR23241:SF102">
    <property type="entry name" value="LD23009P"/>
    <property type="match status" value="1"/>
</dbReference>
<feature type="transmembrane region" description="Helical" evidence="5">
    <location>
        <begin position="159"/>
        <end position="182"/>
    </location>
</feature>
<evidence type="ECO:0000256" key="5">
    <source>
        <dbReference type="SAM" id="Phobius"/>
    </source>
</evidence>
<dbReference type="Pfam" id="PF13664">
    <property type="entry name" value="DUF4149"/>
    <property type="match status" value="1"/>
</dbReference>